<dbReference type="InterPro" id="IPR036249">
    <property type="entry name" value="Thioredoxin-like_sf"/>
</dbReference>
<evidence type="ECO:0000259" key="2">
    <source>
        <dbReference type="PROSITE" id="PS51352"/>
    </source>
</evidence>
<accession>A0A7S2UZB1</accession>
<dbReference type="AlphaFoldDB" id="A0A7S2UZB1"/>
<evidence type="ECO:0000256" key="1">
    <source>
        <dbReference type="ARBA" id="ARBA00010505"/>
    </source>
</evidence>
<dbReference type="InterPro" id="IPR013740">
    <property type="entry name" value="Redoxin"/>
</dbReference>
<evidence type="ECO:0000313" key="3">
    <source>
        <dbReference type="EMBL" id="CAD9862072.1"/>
    </source>
</evidence>
<dbReference type="SUPFAM" id="SSF52833">
    <property type="entry name" value="Thioredoxin-like"/>
    <property type="match status" value="1"/>
</dbReference>
<sequence length="166" mass="18399">MAGAVVPNLSLLHITSENCEDNAEQTSLIDFLNGKPAVVDFWSTFCIKCPEGLDKMNALAAQHPDIMFIALNIDDFEAAQQIISGKWENIHHFFITEDEKEIAMEELGLKKLPYYTIIAEDGIVIQTGTKKDIKFDELGSICGSSENSSGAQNISSDFNFTLDEDF</sequence>
<dbReference type="PANTHER" id="PTHR42852:SF13">
    <property type="entry name" value="PROTEIN DIPZ"/>
    <property type="match status" value="1"/>
</dbReference>
<proteinExistence type="inferred from homology"/>
<reference evidence="3" key="1">
    <citation type="submission" date="2021-01" db="EMBL/GenBank/DDBJ databases">
        <authorList>
            <person name="Corre E."/>
            <person name="Pelletier E."/>
            <person name="Niang G."/>
            <person name="Scheremetjew M."/>
            <person name="Finn R."/>
            <person name="Kale V."/>
            <person name="Holt S."/>
            <person name="Cochrane G."/>
            <person name="Meng A."/>
            <person name="Brown T."/>
            <person name="Cohen L."/>
        </authorList>
    </citation>
    <scope>NUCLEOTIDE SEQUENCE</scope>
    <source>
        <strain evidence="3">CCMP1661</strain>
    </source>
</reference>
<dbReference type="PROSITE" id="PS51352">
    <property type="entry name" value="THIOREDOXIN_2"/>
    <property type="match status" value="1"/>
</dbReference>
<gene>
    <name evidence="3" type="ORF">FJAP1339_LOCUS4597</name>
</gene>
<dbReference type="CDD" id="cd02966">
    <property type="entry name" value="TlpA_like_family"/>
    <property type="match status" value="1"/>
</dbReference>
<organism evidence="3">
    <name type="scientific">Fibrocapsa japonica</name>
    <dbReference type="NCBI Taxonomy" id="94617"/>
    <lineage>
        <taxon>Eukaryota</taxon>
        <taxon>Sar</taxon>
        <taxon>Stramenopiles</taxon>
        <taxon>Ochrophyta</taxon>
        <taxon>Raphidophyceae</taxon>
        <taxon>Chattonellales</taxon>
        <taxon>Chattonellaceae</taxon>
        <taxon>Fibrocapsa</taxon>
    </lineage>
</organism>
<protein>
    <recommendedName>
        <fullName evidence="2">Thioredoxin domain-containing protein</fullName>
    </recommendedName>
</protein>
<name>A0A7S2UZB1_9STRA</name>
<dbReference type="InterPro" id="IPR050553">
    <property type="entry name" value="Thioredoxin_ResA/DsbE_sf"/>
</dbReference>
<dbReference type="InterPro" id="IPR013766">
    <property type="entry name" value="Thioredoxin_domain"/>
</dbReference>
<dbReference type="PANTHER" id="PTHR42852">
    <property type="entry name" value="THIOL:DISULFIDE INTERCHANGE PROTEIN DSBE"/>
    <property type="match status" value="1"/>
</dbReference>
<dbReference type="EMBL" id="HBHR01009620">
    <property type="protein sequence ID" value="CAD9862072.1"/>
    <property type="molecule type" value="Transcribed_RNA"/>
</dbReference>
<comment type="similarity">
    <text evidence="1">Belongs to the peroxiredoxin family. Prx5 subfamily.</text>
</comment>
<dbReference type="GO" id="GO:0016491">
    <property type="term" value="F:oxidoreductase activity"/>
    <property type="evidence" value="ECO:0007669"/>
    <property type="project" value="InterPro"/>
</dbReference>
<dbReference type="Gene3D" id="3.40.30.10">
    <property type="entry name" value="Glutaredoxin"/>
    <property type="match status" value="1"/>
</dbReference>
<dbReference type="Pfam" id="PF08534">
    <property type="entry name" value="Redoxin"/>
    <property type="match status" value="1"/>
</dbReference>
<feature type="domain" description="Thioredoxin" evidence="2">
    <location>
        <begin position="1"/>
        <end position="147"/>
    </location>
</feature>